<evidence type="ECO:0000313" key="8">
    <source>
        <dbReference type="Proteomes" id="UP000290204"/>
    </source>
</evidence>
<gene>
    <name evidence="7" type="ORF">ESA94_10095</name>
</gene>
<evidence type="ECO:0000256" key="2">
    <source>
        <dbReference type="ARBA" id="ARBA00022670"/>
    </source>
</evidence>
<protein>
    <recommendedName>
        <fullName evidence="9">Zn-dependent protease</fullName>
    </recommendedName>
</protein>
<accession>A0A4Q1CKD2</accession>
<dbReference type="OrthoDB" id="981600at2"/>
<dbReference type="Pfam" id="PF07998">
    <property type="entry name" value="Peptidase_M54"/>
    <property type="match status" value="1"/>
</dbReference>
<dbReference type="InterPro" id="IPR012962">
    <property type="entry name" value="Pept_M54_archaemetzincn"/>
</dbReference>
<dbReference type="InterPro" id="IPR024079">
    <property type="entry name" value="MetalloPept_cat_dom_sf"/>
</dbReference>
<evidence type="ECO:0000256" key="6">
    <source>
        <dbReference type="ARBA" id="ARBA00023049"/>
    </source>
</evidence>
<reference evidence="7 8" key="1">
    <citation type="submission" date="2019-01" db="EMBL/GenBank/DDBJ databases">
        <title>Lacibacter sp. strain TTM-7.</title>
        <authorList>
            <person name="Chen W.-M."/>
        </authorList>
    </citation>
    <scope>NUCLEOTIDE SEQUENCE [LARGE SCALE GENOMIC DNA]</scope>
    <source>
        <strain evidence="7 8">TTM-7</strain>
    </source>
</reference>
<dbReference type="GO" id="GO:0008237">
    <property type="term" value="F:metallopeptidase activity"/>
    <property type="evidence" value="ECO:0007669"/>
    <property type="project" value="UniProtKB-KW"/>
</dbReference>
<comment type="caution">
    <text evidence="7">The sequence shown here is derived from an EMBL/GenBank/DDBJ whole genome shotgun (WGS) entry which is preliminary data.</text>
</comment>
<dbReference type="GO" id="GO:0046872">
    <property type="term" value="F:metal ion binding"/>
    <property type="evidence" value="ECO:0007669"/>
    <property type="project" value="UniProtKB-KW"/>
</dbReference>
<evidence type="ECO:0000256" key="5">
    <source>
        <dbReference type="ARBA" id="ARBA00022833"/>
    </source>
</evidence>
<keyword evidence="4" id="KW-0378">Hydrolase</keyword>
<keyword evidence="6" id="KW-0482">Metalloprotease</keyword>
<sequence>MQRIYLFVFLFFVCSCGNRNKPIAIKEPKNKPVILLQPLSFNDSPTLVFLKDSIEQFYPVTIEIAKLQQFPPHCYYKPRNRYRADSAIKWLKQGKPVSVRAIVGITKEDVSTTKSGQVDFGVMGLGYKPGDACIISTYRLKKTANSPQHLRERLFKVVVHEMGHNFSLNHCPDQQCIMVDAEAKMKLDGVKGLCTSCKQKLQL</sequence>
<dbReference type="PANTHER" id="PTHR15910:SF1">
    <property type="entry name" value="ARCHAEMETZINCIN-2"/>
    <property type="match status" value="1"/>
</dbReference>
<name>A0A4Q1CKD2_9BACT</name>
<evidence type="ECO:0000313" key="7">
    <source>
        <dbReference type="EMBL" id="RXK60802.1"/>
    </source>
</evidence>
<evidence type="ECO:0008006" key="9">
    <source>
        <dbReference type="Google" id="ProtNLM"/>
    </source>
</evidence>
<dbReference type="PROSITE" id="PS51257">
    <property type="entry name" value="PROKAR_LIPOPROTEIN"/>
    <property type="match status" value="1"/>
</dbReference>
<comment type="cofactor">
    <cofactor evidence="1">
        <name>Zn(2+)</name>
        <dbReference type="ChEBI" id="CHEBI:29105"/>
    </cofactor>
</comment>
<dbReference type="GO" id="GO:0006508">
    <property type="term" value="P:proteolysis"/>
    <property type="evidence" value="ECO:0007669"/>
    <property type="project" value="UniProtKB-KW"/>
</dbReference>
<dbReference type="AlphaFoldDB" id="A0A4Q1CKD2"/>
<dbReference type="Proteomes" id="UP000290204">
    <property type="component" value="Unassembled WGS sequence"/>
</dbReference>
<dbReference type="EMBL" id="SDHW01000002">
    <property type="protein sequence ID" value="RXK60802.1"/>
    <property type="molecule type" value="Genomic_DNA"/>
</dbReference>
<keyword evidence="5" id="KW-0862">Zinc</keyword>
<dbReference type="SUPFAM" id="SSF55486">
    <property type="entry name" value="Metalloproteases ('zincins'), catalytic domain"/>
    <property type="match status" value="1"/>
</dbReference>
<dbReference type="RefSeq" id="WP_129130763.1">
    <property type="nucleotide sequence ID" value="NZ_SDHW01000002.1"/>
</dbReference>
<dbReference type="CDD" id="cd11375">
    <property type="entry name" value="Peptidase_M54"/>
    <property type="match status" value="1"/>
</dbReference>
<keyword evidence="8" id="KW-1185">Reference proteome</keyword>
<organism evidence="7 8">
    <name type="scientific">Lacibacter luteus</name>
    <dbReference type="NCBI Taxonomy" id="2508719"/>
    <lineage>
        <taxon>Bacteria</taxon>
        <taxon>Pseudomonadati</taxon>
        <taxon>Bacteroidota</taxon>
        <taxon>Chitinophagia</taxon>
        <taxon>Chitinophagales</taxon>
        <taxon>Chitinophagaceae</taxon>
        <taxon>Lacibacter</taxon>
    </lineage>
</organism>
<evidence type="ECO:0000256" key="4">
    <source>
        <dbReference type="ARBA" id="ARBA00022801"/>
    </source>
</evidence>
<keyword evidence="2" id="KW-0645">Protease</keyword>
<dbReference type="Gene3D" id="3.40.390.10">
    <property type="entry name" value="Collagenase (Catalytic Domain)"/>
    <property type="match status" value="1"/>
</dbReference>
<proteinExistence type="predicted"/>
<keyword evidence="3" id="KW-0479">Metal-binding</keyword>
<evidence type="ECO:0000256" key="3">
    <source>
        <dbReference type="ARBA" id="ARBA00022723"/>
    </source>
</evidence>
<evidence type="ECO:0000256" key="1">
    <source>
        <dbReference type="ARBA" id="ARBA00001947"/>
    </source>
</evidence>
<dbReference type="PANTHER" id="PTHR15910">
    <property type="entry name" value="ARCHAEMETZINCIN"/>
    <property type="match status" value="1"/>
</dbReference>